<reference evidence="1 2" key="1">
    <citation type="journal article" date="2012" name="J. Bacteriol.">
        <title>Draft Genome Sequence of Mesorhizobium alhagi CCNWXJ12-2T, a Novel Salt-Resistant Species Isolated from the Desert of Northwestern China.</title>
        <authorList>
            <person name="Zhou M."/>
            <person name="Chen W."/>
            <person name="Chen H."/>
            <person name="Wei G."/>
        </authorList>
    </citation>
    <scope>NUCLEOTIDE SEQUENCE [LARGE SCALE GENOMIC DNA]</scope>
    <source>
        <strain evidence="1 2">CCNWXJ12-2</strain>
    </source>
</reference>
<dbReference type="EMBL" id="AHAM01000084">
    <property type="protein sequence ID" value="EHK57120.1"/>
    <property type="molecule type" value="Genomic_DNA"/>
</dbReference>
<accession>H0HQ94</accession>
<dbReference type="Proteomes" id="UP000003250">
    <property type="component" value="Unassembled WGS sequence"/>
</dbReference>
<keyword evidence="2" id="KW-1185">Reference proteome</keyword>
<dbReference type="RefSeq" id="WP_008835955.1">
    <property type="nucleotide sequence ID" value="NZ_AHAM01000084.1"/>
</dbReference>
<evidence type="ECO:0000313" key="2">
    <source>
        <dbReference type="Proteomes" id="UP000003250"/>
    </source>
</evidence>
<dbReference type="AlphaFoldDB" id="H0HQ94"/>
<proteinExistence type="predicted"/>
<evidence type="ECO:0008006" key="3">
    <source>
        <dbReference type="Google" id="ProtNLM"/>
    </source>
</evidence>
<dbReference type="OrthoDB" id="3078209at2"/>
<dbReference type="PATRIC" id="fig|1107882.3.peg.2288"/>
<protein>
    <recommendedName>
        <fullName evidence="3">Gingipain domain-containing protein</fullName>
    </recommendedName>
</protein>
<evidence type="ECO:0000313" key="1">
    <source>
        <dbReference type="EMBL" id="EHK57120.1"/>
    </source>
</evidence>
<sequence length="462" mass="50203">MTLPEKLQLNAWSGGGNDGAVVDDYASRILAGGLAVADKSLPATPANLRDWRDPRVGWGIVLPARDSYAQHAGTVDDEPESICRLMAARPGAPIFRIDGHWTPGSLTRVYSDGRTVVLQLSAMMLGTGEGCIPYYLLIVGSPAEIPWEVQYNLQAYHMVGRLDLTEEGLSNYVNALISGWSDRPPTPSHSLFWSVDHGGGDITTLMRRTVSEPIYDRFANDHHTPALIDGARHLCDEHATGEDLAQTIEQHLPSLIVTSSHGVTSPLDEPLAMQRTLGVPVDAEYRALDPAAFTEDAAPYGALWFAQACCSAGANAHSDFSDLLKPATAAHRIVTAVTACGNVSAPLPRSLLSAKRPARGFVGHVEPTFDWSLRHPETGQYMTNAFRECFFERLFTGDPIGLALRPIREAGGRLRSGYEDAKERLIEKGDEDQLGILLAMKLAAQDWRSIVFLGDPTVAVFP</sequence>
<gene>
    <name evidence="1" type="ORF">MAXJ12_11622</name>
</gene>
<name>H0HQ94_9HYPH</name>
<organism evidence="1 2">
    <name type="scientific">Mesorhizobium alhagi CCNWXJ12-2</name>
    <dbReference type="NCBI Taxonomy" id="1107882"/>
    <lineage>
        <taxon>Bacteria</taxon>
        <taxon>Pseudomonadati</taxon>
        <taxon>Pseudomonadota</taxon>
        <taxon>Alphaproteobacteria</taxon>
        <taxon>Hyphomicrobiales</taxon>
        <taxon>Phyllobacteriaceae</taxon>
        <taxon>Allomesorhizobium</taxon>
    </lineage>
</organism>